<protein>
    <submittedName>
        <fullName evidence="5">Extracellular solute-binding protein</fullName>
    </submittedName>
</protein>
<evidence type="ECO:0000256" key="3">
    <source>
        <dbReference type="ARBA" id="ARBA00022729"/>
    </source>
</evidence>
<comment type="caution">
    <text evidence="5">The sequence shown here is derived from an EMBL/GenBank/DDBJ whole genome shotgun (WGS) entry which is preliminary data.</text>
</comment>
<dbReference type="PANTHER" id="PTHR30061:SF50">
    <property type="entry name" value="MALTOSE_MALTODEXTRIN-BINDING PERIPLASMIC PROTEIN"/>
    <property type="match status" value="1"/>
</dbReference>
<dbReference type="GO" id="GO:0015768">
    <property type="term" value="P:maltose transport"/>
    <property type="evidence" value="ECO:0007669"/>
    <property type="project" value="TreeGrafter"/>
</dbReference>
<dbReference type="InterPro" id="IPR006059">
    <property type="entry name" value="SBP"/>
</dbReference>
<dbReference type="RefSeq" id="WP_132675223.1">
    <property type="nucleotide sequence ID" value="NZ_SMKS01000023.1"/>
</dbReference>
<dbReference type="AlphaFoldDB" id="A0A4R4VIE2"/>
<dbReference type="OrthoDB" id="2507686at2"/>
<dbReference type="SUPFAM" id="SSF53850">
    <property type="entry name" value="Periplasmic binding protein-like II"/>
    <property type="match status" value="1"/>
</dbReference>
<evidence type="ECO:0000313" key="5">
    <source>
        <dbReference type="EMBL" id="TDD05449.1"/>
    </source>
</evidence>
<dbReference type="EMBL" id="SMKS01000023">
    <property type="protein sequence ID" value="TDD05449.1"/>
    <property type="molecule type" value="Genomic_DNA"/>
</dbReference>
<gene>
    <name evidence="5" type="ORF">E1181_15045</name>
</gene>
<feature type="signal peptide" evidence="4">
    <location>
        <begin position="1"/>
        <end position="24"/>
    </location>
</feature>
<evidence type="ECO:0000256" key="2">
    <source>
        <dbReference type="ARBA" id="ARBA00022448"/>
    </source>
</evidence>
<organism evidence="5 6">
    <name type="scientific">Saccharopolyspora terrae</name>
    <dbReference type="NCBI Taxonomy" id="2530384"/>
    <lineage>
        <taxon>Bacteria</taxon>
        <taxon>Bacillati</taxon>
        <taxon>Actinomycetota</taxon>
        <taxon>Actinomycetes</taxon>
        <taxon>Pseudonocardiales</taxon>
        <taxon>Pseudonocardiaceae</taxon>
        <taxon>Saccharopolyspora</taxon>
    </lineage>
</organism>
<evidence type="ECO:0000256" key="1">
    <source>
        <dbReference type="ARBA" id="ARBA00008520"/>
    </source>
</evidence>
<sequence>MRAGKAVIVAAVAALLTACGPPQVQQTGSAVDERTGTLRVWLFDEANRAPKQATVDEAVARFEREHPGVEVDVQYIAVETRSERFTGAFNDPASAPDVAEVGNTDLAGYVAAGGLADVTEKLPQWPESADLSPSALDTARVEGKVFGVPWYTGVRALYYRTDVFDELGLQPPRTTAELLATAQRIRSERPDLYGIATGGKYHYALMPFIWAAGGDLARQEGQRWVSTIDSPEAQRGIETYAEMITSGACPPEQCSDMTGSQSVQAFASGKAAMTIGGDFNRKAVDAGVGGKYGVVPLPGDAIGSTAPAFAGGNLLSVLKSSQRATLAREFVQLLAGKEYQRKMYGAMGNLPTFIDVQGEVAEHDPAAAPFVMTLRGGTHFVPATEAWSKIDAQGVLPTMVQQIVRGTPVAEASAQAAAQMNAAFEGR</sequence>
<dbReference type="GO" id="GO:1901982">
    <property type="term" value="F:maltose binding"/>
    <property type="evidence" value="ECO:0007669"/>
    <property type="project" value="TreeGrafter"/>
</dbReference>
<evidence type="ECO:0000256" key="4">
    <source>
        <dbReference type="SAM" id="SignalP"/>
    </source>
</evidence>
<dbReference type="PANTHER" id="PTHR30061">
    <property type="entry name" value="MALTOSE-BINDING PERIPLASMIC PROTEIN"/>
    <property type="match status" value="1"/>
</dbReference>
<comment type="similarity">
    <text evidence="1">Belongs to the bacterial solute-binding protein 1 family.</text>
</comment>
<keyword evidence="3 4" id="KW-0732">Signal</keyword>
<dbReference type="Gene3D" id="3.40.190.10">
    <property type="entry name" value="Periplasmic binding protein-like II"/>
    <property type="match status" value="2"/>
</dbReference>
<keyword evidence="2" id="KW-0813">Transport</keyword>
<dbReference type="GO" id="GO:0055052">
    <property type="term" value="C:ATP-binding cassette (ABC) transporter complex, substrate-binding subunit-containing"/>
    <property type="evidence" value="ECO:0007669"/>
    <property type="project" value="TreeGrafter"/>
</dbReference>
<reference evidence="5 6" key="1">
    <citation type="submission" date="2019-03" db="EMBL/GenBank/DDBJ databases">
        <title>Draft genome sequences of novel Actinobacteria.</title>
        <authorList>
            <person name="Sahin N."/>
            <person name="Ay H."/>
            <person name="Saygin H."/>
        </authorList>
    </citation>
    <scope>NUCLEOTIDE SEQUENCE [LARGE SCALE GENOMIC DNA]</scope>
    <source>
        <strain evidence="5 6">16K309</strain>
    </source>
</reference>
<accession>A0A4R4VIE2</accession>
<evidence type="ECO:0000313" key="6">
    <source>
        <dbReference type="Proteomes" id="UP000295674"/>
    </source>
</evidence>
<dbReference type="GO" id="GO:0042956">
    <property type="term" value="P:maltodextrin transmembrane transport"/>
    <property type="evidence" value="ECO:0007669"/>
    <property type="project" value="TreeGrafter"/>
</dbReference>
<feature type="chain" id="PRO_5039049422" evidence="4">
    <location>
        <begin position="25"/>
        <end position="427"/>
    </location>
</feature>
<dbReference type="Proteomes" id="UP000295674">
    <property type="component" value="Unassembled WGS sequence"/>
</dbReference>
<name>A0A4R4VIE2_9PSEU</name>
<dbReference type="PROSITE" id="PS51257">
    <property type="entry name" value="PROKAR_LIPOPROTEIN"/>
    <property type="match status" value="1"/>
</dbReference>
<keyword evidence="6" id="KW-1185">Reference proteome</keyword>
<dbReference type="Pfam" id="PF01547">
    <property type="entry name" value="SBP_bac_1"/>
    <property type="match status" value="1"/>
</dbReference>
<proteinExistence type="inferred from homology"/>